<evidence type="ECO:0000313" key="1">
    <source>
        <dbReference type="EMBL" id="EGG11164.1"/>
    </source>
</evidence>
<gene>
    <name evidence="1" type="ORF">MELLADRAFT_59956</name>
</gene>
<organism evidence="2">
    <name type="scientific">Melampsora larici-populina (strain 98AG31 / pathotype 3-4-7)</name>
    <name type="common">Poplar leaf rust fungus</name>
    <dbReference type="NCBI Taxonomy" id="747676"/>
    <lineage>
        <taxon>Eukaryota</taxon>
        <taxon>Fungi</taxon>
        <taxon>Dikarya</taxon>
        <taxon>Basidiomycota</taxon>
        <taxon>Pucciniomycotina</taxon>
        <taxon>Pucciniomycetes</taxon>
        <taxon>Pucciniales</taxon>
        <taxon>Melampsoraceae</taxon>
        <taxon>Melampsora</taxon>
    </lineage>
</organism>
<reference evidence="2" key="1">
    <citation type="journal article" date="2011" name="Proc. Natl. Acad. Sci. U.S.A.">
        <title>Obligate biotrophy features unraveled by the genomic analysis of rust fungi.</title>
        <authorList>
            <person name="Duplessis S."/>
            <person name="Cuomo C.A."/>
            <person name="Lin Y.-C."/>
            <person name="Aerts A."/>
            <person name="Tisserant E."/>
            <person name="Veneault-Fourrey C."/>
            <person name="Joly D.L."/>
            <person name="Hacquard S."/>
            <person name="Amselem J."/>
            <person name="Cantarel B.L."/>
            <person name="Chiu R."/>
            <person name="Coutinho P.M."/>
            <person name="Feau N."/>
            <person name="Field M."/>
            <person name="Frey P."/>
            <person name="Gelhaye E."/>
            <person name="Goldberg J."/>
            <person name="Grabherr M.G."/>
            <person name="Kodira C.D."/>
            <person name="Kohler A."/>
            <person name="Kuees U."/>
            <person name="Lindquist E.A."/>
            <person name="Lucas S.M."/>
            <person name="Mago R."/>
            <person name="Mauceli E."/>
            <person name="Morin E."/>
            <person name="Murat C."/>
            <person name="Pangilinan J.L."/>
            <person name="Park R."/>
            <person name="Pearson M."/>
            <person name="Quesneville H."/>
            <person name="Rouhier N."/>
            <person name="Sakthikumar S."/>
            <person name="Salamov A.A."/>
            <person name="Schmutz J."/>
            <person name="Selles B."/>
            <person name="Shapiro H."/>
            <person name="Tanguay P."/>
            <person name="Tuskan G.A."/>
            <person name="Henrissat B."/>
            <person name="Van de Peer Y."/>
            <person name="Rouze P."/>
            <person name="Ellis J.G."/>
            <person name="Dodds P.N."/>
            <person name="Schein J.E."/>
            <person name="Zhong S."/>
            <person name="Hamelin R.C."/>
            <person name="Grigoriev I.V."/>
            <person name="Szabo L.J."/>
            <person name="Martin F."/>
        </authorList>
    </citation>
    <scope>NUCLEOTIDE SEQUENCE [LARGE SCALE GENOMIC DNA]</scope>
    <source>
        <strain evidence="2">98AG31 / pathotype 3-4-7</strain>
    </source>
</reference>
<sequence length="138" mass="15969">MAEHMFFTRPCAYSKLESVNLMKRVIDGIICTRPSITLIQNLGLKTYLLVSMLVILVLPQFPPPHTCEQKHKLMFDNPLRVLPNKISITLLLSCLLTVNEDSLLKWVKSFLRFMISNDREHVITNHVRSNQIVTDESY</sequence>
<keyword evidence="2" id="KW-1185">Reference proteome</keyword>
<dbReference type="HOGENOM" id="CLU_1855701_0_0_1"/>
<dbReference type="InParanoid" id="F4R9F2"/>
<dbReference type="VEuPathDB" id="FungiDB:MELLADRAFT_59956"/>
<evidence type="ECO:0000313" key="2">
    <source>
        <dbReference type="Proteomes" id="UP000001072"/>
    </source>
</evidence>
<dbReference type="RefSeq" id="XP_007405766.1">
    <property type="nucleotide sequence ID" value="XM_007405704.1"/>
</dbReference>
<dbReference type="GeneID" id="18929455"/>
<accession>F4R9F2</accession>
<name>F4R9F2_MELLP</name>
<dbReference type="KEGG" id="mlr:MELLADRAFT_59956"/>
<dbReference type="AlphaFoldDB" id="F4R9F2"/>
<protein>
    <submittedName>
        <fullName evidence="1">Uncharacterized protein</fullName>
    </submittedName>
</protein>
<dbReference type="Proteomes" id="UP000001072">
    <property type="component" value="Unassembled WGS sequence"/>
</dbReference>
<dbReference type="EMBL" id="GL883093">
    <property type="protein sequence ID" value="EGG11164.1"/>
    <property type="molecule type" value="Genomic_DNA"/>
</dbReference>
<proteinExistence type="predicted"/>